<keyword evidence="7 12" id="KW-0653">Protein transport</keyword>
<keyword evidence="13" id="KW-0966">Cell projection</keyword>
<proteinExistence type="inferred from homology"/>
<dbReference type="PRINTS" id="PR01302">
    <property type="entry name" value="TYPE3IMPPROT"/>
</dbReference>
<dbReference type="GO" id="GO:0044781">
    <property type="term" value="P:bacterial-type flagellum organization"/>
    <property type="evidence" value="ECO:0007669"/>
    <property type="project" value="UniProtKB-UniRule"/>
</dbReference>
<evidence type="ECO:0000256" key="6">
    <source>
        <dbReference type="ARBA" id="ARBA00022795"/>
    </source>
</evidence>
<evidence type="ECO:0000313" key="14">
    <source>
        <dbReference type="Proteomes" id="UP000183255"/>
    </source>
</evidence>
<dbReference type="GO" id="GO:0005886">
    <property type="term" value="C:plasma membrane"/>
    <property type="evidence" value="ECO:0007669"/>
    <property type="project" value="UniProtKB-SubCell"/>
</dbReference>
<dbReference type="GO" id="GO:0009425">
    <property type="term" value="C:bacterial-type flagellum basal body"/>
    <property type="evidence" value="ECO:0007669"/>
    <property type="project" value="UniProtKB-SubCell"/>
</dbReference>
<dbReference type="Pfam" id="PF00813">
    <property type="entry name" value="FliP"/>
    <property type="match status" value="1"/>
</dbReference>
<evidence type="ECO:0000256" key="3">
    <source>
        <dbReference type="ARBA" id="ARBA00022448"/>
    </source>
</evidence>
<protein>
    <recommendedName>
        <fullName evidence="2 12">Flagellar biosynthetic protein FliP</fullName>
    </recommendedName>
</protein>
<keyword evidence="9 12" id="KW-0472">Membrane</keyword>
<evidence type="ECO:0000256" key="12">
    <source>
        <dbReference type="RuleBase" id="RU362069"/>
    </source>
</evidence>
<dbReference type="InterPro" id="IPR005838">
    <property type="entry name" value="T3SS_IM_P"/>
</dbReference>
<keyword evidence="4 12" id="KW-1003">Cell membrane</keyword>
<dbReference type="AlphaFoldDB" id="A0A1G8HXK6"/>
<name>A0A1G8HXK6_9CLOT</name>
<keyword evidence="5 12" id="KW-0812">Transmembrane</keyword>
<keyword evidence="3 12" id="KW-0813">Transport</keyword>
<evidence type="ECO:0000256" key="11">
    <source>
        <dbReference type="ARBA" id="ARBA00023225"/>
    </source>
</evidence>
<feature type="transmembrane region" description="Helical" evidence="12">
    <location>
        <begin position="53"/>
        <end position="85"/>
    </location>
</feature>
<feature type="transmembrane region" description="Helical" evidence="12">
    <location>
        <begin position="227"/>
        <end position="246"/>
    </location>
</feature>
<dbReference type="GO" id="GO:0009306">
    <property type="term" value="P:protein secretion"/>
    <property type="evidence" value="ECO:0007669"/>
    <property type="project" value="UniProtKB-UniRule"/>
</dbReference>
<dbReference type="EMBL" id="FNDZ01000001">
    <property type="protein sequence ID" value="SDI11388.1"/>
    <property type="molecule type" value="Genomic_DNA"/>
</dbReference>
<keyword evidence="13" id="KW-0282">Flagellum</keyword>
<dbReference type="PANTHER" id="PTHR30587">
    <property type="entry name" value="FLAGELLAR BIOSYNTHETIC PROTEIN FLIP"/>
    <property type="match status" value="1"/>
</dbReference>
<dbReference type="PANTHER" id="PTHR30587:SF0">
    <property type="entry name" value="FLAGELLAR BIOSYNTHETIC PROTEIN FLIP"/>
    <property type="match status" value="1"/>
</dbReference>
<keyword evidence="6 12" id="KW-1005">Bacterial flagellum biogenesis</keyword>
<accession>A0A1G8HXK6</accession>
<keyword evidence="10" id="KW-0975">Bacterial flagellum</keyword>
<keyword evidence="13" id="KW-0969">Cilium</keyword>
<comment type="similarity">
    <text evidence="1 12">Belongs to the FliP/MopC/SpaP family.</text>
</comment>
<keyword evidence="11 12" id="KW-1006">Bacterial flagellum protein export</keyword>
<dbReference type="NCBIfam" id="NF009438">
    <property type="entry name" value="PRK12797.1"/>
    <property type="match status" value="1"/>
</dbReference>
<comment type="subcellular location">
    <subcellularLocation>
        <location evidence="12">Cell membrane</location>
        <topology evidence="12">Multi-pass membrane protein</topology>
    </subcellularLocation>
    <subcellularLocation>
        <location evidence="12">Bacterial flagellum basal body</location>
    </subcellularLocation>
</comment>
<dbReference type="InterPro" id="IPR005837">
    <property type="entry name" value="FliP"/>
</dbReference>
<dbReference type="PROSITE" id="PS01061">
    <property type="entry name" value="FLIP_2"/>
    <property type="match status" value="1"/>
</dbReference>
<evidence type="ECO:0000256" key="10">
    <source>
        <dbReference type="ARBA" id="ARBA00023143"/>
    </source>
</evidence>
<feature type="transmembrane region" description="Helical" evidence="12">
    <location>
        <begin position="193"/>
        <end position="215"/>
    </location>
</feature>
<feature type="transmembrane region" description="Helical" evidence="12">
    <location>
        <begin position="97"/>
        <end position="116"/>
    </location>
</feature>
<reference evidence="13 14" key="1">
    <citation type="submission" date="2016-10" db="EMBL/GenBank/DDBJ databases">
        <authorList>
            <person name="de Groot N.N."/>
        </authorList>
    </citation>
    <scope>NUCLEOTIDE SEQUENCE [LARGE SCALE GENOMIC DNA]</scope>
    <source>
        <strain evidence="13 14">CGMCC 1.5058</strain>
    </source>
</reference>
<evidence type="ECO:0000256" key="2">
    <source>
        <dbReference type="ARBA" id="ARBA00021714"/>
    </source>
</evidence>
<comment type="function">
    <text evidence="12">Plays a role in the flagellum-specific transport system.</text>
</comment>
<keyword evidence="8 12" id="KW-1133">Transmembrane helix</keyword>
<dbReference type="NCBIfam" id="TIGR01103">
    <property type="entry name" value="fliP"/>
    <property type="match status" value="1"/>
</dbReference>
<evidence type="ECO:0000256" key="8">
    <source>
        <dbReference type="ARBA" id="ARBA00022989"/>
    </source>
</evidence>
<dbReference type="Proteomes" id="UP000183255">
    <property type="component" value="Unassembled WGS sequence"/>
</dbReference>
<evidence type="ECO:0000256" key="7">
    <source>
        <dbReference type="ARBA" id="ARBA00022927"/>
    </source>
</evidence>
<evidence type="ECO:0000256" key="1">
    <source>
        <dbReference type="ARBA" id="ARBA00006257"/>
    </source>
</evidence>
<evidence type="ECO:0000256" key="5">
    <source>
        <dbReference type="ARBA" id="ARBA00022692"/>
    </source>
</evidence>
<dbReference type="PRINTS" id="PR00951">
    <property type="entry name" value="FLGBIOSNFLIP"/>
</dbReference>
<evidence type="ECO:0000256" key="4">
    <source>
        <dbReference type="ARBA" id="ARBA00022475"/>
    </source>
</evidence>
<dbReference type="RefSeq" id="WP_031574176.1">
    <property type="nucleotide sequence ID" value="NZ_FNDZ01000001.1"/>
</dbReference>
<sequence>MTVNKKKMVLFLALFVGLGLAFNVKETFALDLSQWGINFNNPDRGPQATVDTVRVFVLLTVLTLVPAFVILTTAFTRVVVVLSFLRNAMGSQQTPPNQVLMGLALFITMFVMTPVYNKIMDTAVTPFVAEEITQAEALEIGAVPLKEFMLKQTREKDLALFMRSGNLENVSDPMELPLTVVIPAFTISELRTAFSIGFILFLPFLVLDIVVSSILMSMGMFMLPPAMIALPFKLLLFILVDGWYLVVESLLKGFS</sequence>
<organism evidence="13 14">
    <name type="scientific">Proteiniclasticum ruminis</name>
    <dbReference type="NCBI Taxonomy" id="398199"/>
    <lineage>
        <taxon>Bacteria</taxon>
        <taxon>Bacillati</taxon>
        <taxon>Bacillota</taxon>
        <taxon>Clostridia</taxon>
        <taxon>Eubacteriales</taxon>
        <taxon>Clostridiaceae</taxon>
        <taxon>Proteiniclasticum</taxon>
    </lineage>
</organism>
<gene>
    <name evidence="12" type="primary">fliP</name>
    <name evidence="13" type="ORF">SAMN05421804_101713</name>
</gene>
<evidence type="ECO:0000256" key="9">
    <source>
        <dbReference type="ARBA" id="ARBA00023136"/>
    </source>
</evidence>
<evidence type="ECO:0000313" key="13">
    <source>
        <dbReference type="EMBL" id="SDI11388.1"/>
    </source>
</evidence>